<dbReference type="PANTHER" id="PTHR34136">
    <property type="match status" value="1"/>
</dbReference>
<feature type="transmembrane region" description="Helical" evidence="3">
    <location>
        <begin position="219"/>
        <end position="239"/>
    </location>
</feature>
<feature type="transmembrane region" description="Helical" evidence="3">
    <location>
        <begin position="251"/>
        <end position="275"/>
    </location>
</feature>
<dbReference type="PANTHER" id="PTHR34136:SF1">
    <property type="entry name" value="UDP-N-ACETYL-D-MANNOSAMINURONIC ACID TRANSFERASE"/>
    <property type="match status" value="1"/>
</dbReference>
<keyword evidence="5" id="KW-1185">Reference proteome</keyword>
<evidence type="ECO:0000256" key="3">
    <source>
        <dbReference type="SAM" id="Phobius"/>
    </source>
</evidence>
<evidence type="ECO:0000313" key="5">
    <source>
        <dbReference type="Proteomes" id="UP000283458"/>
    </source>
</evidence>
<dbReference type="OrthoDB" id="9771846at2"/>
<feature type="transmembrane region" description="Helical" evidence="3">
    <location>
        <begin position="414"/>
        <end position="436"/>
    </location>
</feature>
<evidence type="ECO:0000256" key="2">
    <source>
        <dbReference type="ARBA" id="ARBA00022679"/>
    </source>
</evidence>
<feature type="transmembrane region" description="Helical" evidence="3">
    <location>
        <begin position="383"/>
        <end position="402"/>
    </location>
</feature>
<keyword evidence="3" id="KW-0472">Membrane</keyword>
<feature type="transmembrane region" description="Helical" evidence="3">
    <location>
        <begin position="16"/>
        <end position="38"/>
    </location>
</feature>
<keyword evidence="3" id="KW-1133">Transmembrane helix</keyword>
<dbReference type="Pfam" id="PF13440">
    <property type="entry name" value="Polysacc_synt_3"/>
    <property type="match status" value="1"/>
</dbReference>
<name>A0A418VL78_9PROT</name>
<proteinExistence type="predicted"/>
<dbReference type="GO" id="GO:0016758">
    <property type="term" value="F:hexosyltransferase activity"/>
    <property type="evidence" value="ECO:0007669"/>
    <property type="project" value="TreeGrafter"/>
</dbReference>
<dbReference type="AlphaFoldDB" id="A0A418VL78"/>
<keyword evidence="1" id="KW-0328">Glycosyltransferase</keyword>
<gene>
    <name evidence="4" type="ORF">D3877_28605</name>
</gene>
<feature type="transmembrane region" description="Helical" evidence="3">
    <location>
        <begin position="287"/>
        <end position="309"/>
    </location>
</feature>
<accession>A0A418VL78</accession>
<keyword evidence="3" id="KW-0812">Transmembrane</keyword>
<evidence type="ECO:0000256" key="1">
    <source>
        <dbReference type="ARBA" id="ARBA00022676"/>
    </source>
</evidence>
<feature type="transmembrane region" description="Helical" evidence="3">
    <location>
        <begin position="179"/>
        <end position="198"/>
    </location>
</feature>
<reference evidence="4 5" key="1">
    <citation type="submission" date="2018-09" db="EMBL/GenBank/DDBJ databases">
        <authorList>
            <person name="Zhu H."/>
        </authorList>
    </citation>
    <scope>NUCLEOTIDE SEQUENCE [LARGE SCALE GENOMIC DNA]</scope>
    <source>
        <strain evidence="4 5">K2W22B-5</strain>
    </source>
</reference>
<dbReference type="CDD" id="cd06533">
    <property type="entry name" value="Glyco_transf_WecG_TagA"/>
    <property type="match status" value="1"/>
</dbReference>
<feature type="transmembrane region" description="Helical" evidence="3">
    <location>
        <begin position="44"/>
        <end position="69"/>
    </location>
</feature>
<dbReference type="Pfam" id="PF03808">
    <property type="entry name" value="Glyco_tran_WecG"/>
    <property type="match status" value="1"/>
</dbReference>
<evidence type="ECO:0000313" key="4">
    <source>
        <dbReference type="EMBL" id="RJF76846.1"/>
    </source>
</evidence>
<feature type="transmembrane region" description="Helical" evidence="3">
    <location>
        <begin position="442"/>
        <end position="461"/>
    </location>
</feature>
<dbReference type="Proteomes" id="UP000283458">
    <property type="component" value="Unassembled WGS sequence"/>
</dbReference>
<feature type="transmembrane region" description="Helical" evidence="3">
    <location>
        <begin position="361"/>
        <end position="377"/>
    </location>
</feature>
<dbReference type="EMBL" id="QYUL01000006">
    <property type="protein sequence ID" value="RJF76846.1"/>
    <property type="molecule type" value="Genomic_DNA"/>
</dbReference>
<organism evidence="4 5">
    <name type="scientific">Azospirillum cavernae</name>
    <dbReference type="NCBI Taxonomy" id="2320860"/>
    <lineage>
        <taxon>Bacteria</taxon>
        <taxon>Pseudomonadati</taxon>
        <taxon>Pseudomonadota</taxon>
        <taxon>Alphaproteobacteria</taxon>
        <taxon>Rhodospirillales</taxon>
        <taxon>Azospirillaceae</taxon>
        <taxon>Azospirillum</taxon>
    </lineage>
</organism>
<dbReference type="RefSeq" id="WP_119834198.1">
    <property type="nucleotide sequence ID" value="NZ_QYUL01000006.1"/>
</dbReference>
<protein>
    <submittedName>
        <fullName evidence="4">WecB/TagA/CpsF family glycosyltransferase</fullName>
    </submittedName>
</protein>
<dbReference type="InterPro" id="IPR004629">
    <property type="entry name" value="WecG_TagA_CpsF"/>
</dbReference>
<sequence>MGDSAALIGRALRWTWGVNTLSALLQLALACLTVRFLAPADYGLMAAVAAAVRFALYLADLGISSAIVQKPDLDLEQDVPVLFRASVAAGGGTALAVWLLAPWLAEWSAHPDATTLIRLYGLTALFSGAGLTGLALARRRLDFRAVSLWGLAATLAGQGLVTLPLAIAGFGVWSLMAGALVQAAVTAAFALRSGGVRWRGLGSSRARGIELAALSSRFLTLRLLDSAGLHLLPLAVFALCGAEQAGMWDRAFALTILPLEMVTVGLGQVLFPLFSRLGDDPETRRRTWLTGMALTVSLTAAIAAGMATAAVPLVAMTLGGGWADSAEPFFWLAVWSAARCLTGVSGTLLEGAGRLRARAMIQTAYLLMTAALLLGLAPTRASGVAQCLVVVELAALLFLLPAAARTCGATAGAVAAHLAAALLPVGPVVAAALVGLSLTNTPLLSVALVVPLCAAALAVSLRLNPYGPLRQAVVDVIGPALTMRRSAATVQSPAQPSAQPPALPSPGAARVDVLGVGVDPLTLDLAVKAVTGWIDAGQPANVCLATVHGVVESRWDAGLKAAYADAALVATDGMPLVWWCRALGWPAERVYGPDLMLAVCATSVERGWRHFLLGATDETLAALSRTLQQRYPGLRIVGTLAPPFRATSAAEDAAMIDAVNTAQPDILWIGLGAPKQEKWMAAHRRRLTAPVALGVGAAFDFHAGVKRQAPLWMRRNGLEWLFRLCSEPQRLARRYAVGNSIFIALTVSRILKGLFRPGRR</sequence>
<feature type="transmembrane region" description="Helical" evidence="3">
    <location>
        <begin position="117"/>
        <end position="136"/>
    </location>
</feature>
<dbReference type="NCBIfam" id="TIGR00696">
    <property type="entry name" value="wecG_tagA_cpsF"/>
    <property type="match status" value="1"/>
</dbReference>
<comment type="caution">
    <text evidence="4">The sequence shown here is derived from an EMBL/GenBank/DDBJ whole genome shotgun (WGS) entry which is preliminary data.</text>
</comment>
<keyword evidence="2 4" id="KW-0808">Transferase</keyword>
<feature type="transmembrane region" description="Helical" evidence="3">
    <location>
        <begin position="148"/>
        <end position="173"/>
    </location>
</feature>
<feature type="transmembrane region" description="Helical" evidence="3">
    <location>
        <begin position="81"/>
        <end position="105"/>
    </location>
</feature>